<dbReference type="SUPFAM" id="SSF89623">
    <property type="entry name" value="Ribose/Galactose isomerase RpiB/AlsB"/>
    <property type="match status" value="1"/>
</dbReference>
<dbReference type="PIRSF" id="PIRSF005384">
    <property type="entry name" value="RpiB_LacA_B"/>
    <property type="match status" value="1"/>
</dbReference>
<dbReference type="GO" id="GO:0019316">
    <property type="term" value="P:D-allose catabolic process"/>
    <property type="evidence" value="ECO:0007669"/>
    <property type="project" value="TreeGrafter"/>
</dbReference>
<dbReference type="NCBIfam" id="NF004051">
    <property type="entry name" value="PRK05571.1"/>
    <property type="match status" value="1"/>
</dbReference>
<dbReference type="InterPro" id="IPR003500">
    <property type="entry name" value="RpiB_LacA_LacB"/>
</dbReference>
<proteinExistence type="inferred from homology"/>
<dbReference type="NCBIfam" id="TIGR00689">
    <property type="entry name" value="rpiB_lacA_lacB"/>
    <property type="match status" value="1"/>
</dbReference>
<dbReference type="EMBL" id="MEWW01000005">
    <property type="protein sequence ID" value="OGC85043.1"/>
    <property type="molecule type" value="Genomic_DNA"/>
</dbReference>
<evidence type="ECO:0000313" key="3">
    <source>
        <dbReference type="Proteomes" id="UP000178091"/>
    </source>
</evidence>
<gene>
    <name evidence="2" type="ORF">A3F55_02135</name>
</gene>
<sequence length="146" mass="16079">MKIYLASDHAGYELKEALTPFLRERGFEVEDVGPTVFDPEDDYPDYILPMAAKVAEDKGSFGIGIGASGQGEAMVANRIKGVRAAVYYGSQDNILTLSREHNDANILCLGARFMSIEEAKGAVLLWLQTPFSGEERHARRIKKIDG</sequence>
<dbReference type="InterPro" id="IPR036569">
    <property type="entry name" value="RpiB_LacA_LacB_sf"/>
</dbReference>
<dbReference type="PANTHER" id="PTHR30345:SF0">
    <property type="entry name" value="DNA DAMAGE-REPAIR_TOLERATION PROTEIN DRT102"/>
    <property type="match status" value="1"/>
</dbReference>
<dbReference type="Gene3D" id="3.40.1400.10">
    <property type="entry name" value="Sugar-phosphate isomerase, RpiB/LacA/LacB"/>
    <property type="match status" value="1"/>
</dbReference>
<comment type="caution">
    <text evidence="2">The sequence shown here is derived from an EMBL/GenBank/DDBJ whole genome shotgun (WGS) entry which is preliminary data.</text>
</comment>
<dbReference type="AlphaFoldDB" id="A0A1F4XVC5"/>
<dbReference type="GO" id="GO:0009052">
    <property type="term" value="P:pentose-phosphate shunt, non-oxidative branch"/>
    <property type="evidence" value="ECO:0007669"/>
    <property type="project" value="TreeGrafter"/>
</dbReference>
<evidence type="ECO:0000313" key="2">
    <source>
        <dbReference type="EMBL" id="OGC85043.1"/>
    </source>
</evidence>
<comment type="similarity">
    <text evidence="1">Belongs to the LacAB/RpiB family.</text>
</comment>
<dbReference type="GO" id="GO:0004751">
    <property type="term" value="F:ribose-5-phosphate isomerase activity"/>
    <property type="evidence" value="ECO:0007669"/>
    <property type="project" value="TreeGrafter"/>
</dbReference>
<accession>A0A1F4XVC5</accession>
<reference evidence="2 3" key="1">
    <citation type="journal article" date="2016" name="Nat. Commun.">
        <title>Thousands of microbial genomes shed light on interconnected biogeochemical processes in an aquifer system.</title>
        <authorList>
            <person name="Anantharaman K."/>
            <person name="Brown C.T."/>
            <person name="Hug L.A."/>
            <person name="Sharon I."/>
            <person name="Castelle C.J."/>
            <person name="Probst A.J."/>
            <person name="Thomas B.C."/>
            <person name="Singh A."/>
            <person name="Wilkins M.J."/>
            <person name="Karaoz U."/>
            <person name="Brodie E.L."/>
            <person name="Williams K.H."/>
            <person name="Hubbard S.S."/>
            <person name="Banfield J.F."/>
        </authorList>
    </citation>
    <scope>NUCLEOTIDE SEQUENCE [LARGE SCALE GENOMIC DNA]</scope>
</reference>
<dbReference type="Proteomes" id="UP000178091">
    <property type="component" value="Unassembled WGS sequence"/>
</dbReference>
<dbReference type="Pfam" id="PF02502">
    <property type="entry name" value="LacAB_rpiB"/>
    <property type="match status" value="1"/>
</dbReference>
<organism evidence="2 3">
    <name type="scientific">Candidatus Adlerbacteria bacterium RIFCSPHIGHO2_12_FULL_53_18</name>
    <dbReference type="NCBI Taxonomy" id="1797242"/>
    <lineage>
        <taxon>Bacteria</taxon>
        <taxon>Candidatus Adleribacteriota</taxon>
    </lineage>
</organism>
<evidence type="ECO:0000256" key="1">
    <source>
        <dbReference type="ARBA" id="ARBA00008754"/>
    </source>
</evidence>
<keyword evidence="2" id="KW-0413">Isomerase</keyword>
<name>A0A1F4XVC5_9BACT</name>
<dbReference type="PANTHER" id="PTHR30345">
    <property type="entry name" value="RIBOSE-5-PHOSPHATE ISOMERASE B"/>
    <property type="match status" value="1"/>
</dbReference>
<protein>
    <submittedName>
        <fullName evidence="2">Ribose-5-phosphate isomerase</fullName>
    </submittedName>
</protein>